<feature type="active site" description="Proton acceptor" evidence="6">
    <location>
        <position position="228"/>
    </location>
</feature>
<keyword evidence="4 6" id="KW-0443">Lipid metabolism</keyword>
<evidence type="ECO:0000259" key="8">
    <source>
        <dbReference type="PROSITE" id="PS51635"/>
    </source>
</evidence>
<keyword evidence="5" id="KW-0472">Membrane</keyword>
<feature type="short sequence motif" description="GXSXG" evidence="6">
    <location>
        <begin position="78"/>
        <end position="82"/>
    </location>
</feature>
<evidence type="ECO:0000313" key="10">
    <source>
        <dbReference type="Proteomes" id="UP000309544"/>
    </source>
</evidence>
<keyword evidence="7" id="KW-0732">Signal</keyword>
<protein>
    <submittedName>
        <fullName evidence="9">Patatin</fullName>
    </submittedName>
</protein>
<reference evidence="9 10" key="1">
    <citation type="submission" date="2019-05" db="EMBL/GenBank/DDBJ databases">
        <title>Draft Whole-Genome sequence of the green sulfur bacterium Prosthecochloris vibrioformis DSM 260.</title>
        <authorList>
            <person name="Meyer T.E."/>
            <person name="Kyndt J.A."/>
        </authorList>
    </citation>
    <scope>NUCLEOTIDE SEQUENCE [LARGE SCALE GENOMIC DNA]</scope>
    <source>
        <strain evidence="9 10">DSM 260</strain>
    </source>
</reference>
<dbReference type="EMBL" id="VDCI01000001">
    <property type="protein sequence ID" value="TNJ38168.1"/>
    <property type="molecule type" value="Genomic_DNA"/>
</dbReference>
<name>A0A5C4S4K7_PROVB</name>
<feature type="active site" description="Nucleophile" evidence="6">
    <location>
        <position position="80"/>
    </location>
</feature>
<dbReference type="InterPro" id="IPR000184">
    <property type="entry name" value="Bac_surfAg_D15"/>
</dbReference>
<evidence type="ECO:0000256" key="6">
    <source>
        <dbReference type="PROSITE-ProRule" id="PRU01161"/>
    </source>
</evidence>
<keyword evidence="2 6" id="KW-0378">Hydrolase</keyword>
<evidence type="ECO:0000256" key="1">
    <source>
        <dbReference type="ARBA" id="ARBA00004370"/>
    </source>
</evidence>
<sequence>MAILLWLLPLLNAGAATTTIYPDTLEVREKRLVITPAMQPSRKTIGIALSGGGANGMAQIGVLKAFEEAGIEIDFITGTSIGAIIGGLYSAGYSPAELEKFALSTPWQSLLSLEGPDLRSSTFIERQKIRDRATIAIRFDDLKLIIPRSLSSAQMLTRTLDLLTLNAPYHPRQSFDDLPVPFRAVTTDLVSGERVTLADGSLSEAMRASSTVPVIFEPVEIDEYRLADGGLVANLAVDELEKAGVDYRIAVDTRGSMYTVADDIDIPWKAADQAMSILIELQYPGQLSRADIVITPDLSDHTALDFSNTEAVIQAGYESGKTLAATILTSTAPEKGPQTPFQGYTRSLVIEGVAKEHASCYHQAGELIRSSATIEDALQNLLKTDLFTRARAVRDTEKKNVIFLVTPLPRFDRVKIHGTDKTISAHEASACFAGLSGKAYTNAGGTRALENLLRLYRAKGLSLVGIDSVAVNGTTLDITLSEGNTGRIVTTRNRGITKKVPIERELKIATGTPLLLEKAENSIDNLVSTGAFNRVSLDVLATPKNSGIAPDLQLKLDEKPPSVLRLGLRYDQTYKTQALFDYRNENLRGTTNSLGGWAKISEFDNRVNMEYYIPRMGSTNLTFMSKLHYNHLQREMRTPFFSKNFLAPSDDSYSRYSIQRYGATSSFGASLSRQSRFLVDLMVENTRVTTKETEQLFEESNLTTGSIAAEFTLDSRNASQQATSGRYTHLFYKLTPGTINDAQYWQLSGSHEENFSINSATSGQLDLHVGTSSSMVPFADNFFIGGAGSPHGTPFIGLKENDLIGRNMVVFGSSLRYHPGIDIIFPSTFQLYYNMGQVWETNREFSFSSMIHGLGAGLSWKTPVGPANFTAGKAFTLNGAGKHEDGSLRFAESVFYFSLGHEF</sequence>
<feature type="domain" description="PNPLA" evidence="8">
    <location>
        <begin position="47"/>
        <end position="241"/>
    </location>
</feature>
<dbReference type="PROSITE" id="PS51635">
    <property type="entry name" value="PNPLA"/>
    <property type="match status" value="1"/>
</dbReference>
<gene>
    <name evidence="9" type="ORF">FGF68_01925</name>
</gene>
<feature type="chain" id="PRO_5023141380" evidence="7">
    <location>
        <begin position="16"/>
        <end position="903"/>
    </location>
</feature>
<dbReference type="InterPro" id="IPR002641">
    <property type="entry name" value="PNPLA_dom"/>
</dbReference>
<comment type="caution">
    <text evidence="9">The sequence shown here is derived from an EMBL/GenBank/DDBJ whole genome shotgun (WGS) entry which is preliminary data.</text>
</comment>
<dbReference type="GO" id="GO:0019867">
    <property type="term" value="C:outer membrane"/>
    <property type="evidence" value="ECO:0007669"/>
    <property type="project" value="InterPro"/>
</dbReference>
<dbReference type="PANTHER" id="PTHR14226:SF29">
    <property type="entry name" value="NEUROPATHY TARGET ESTERASE SWS"/>
    <property type="match status" value="1"/>
</dbReference>
<keyword evidence="3 6" id="KW-0442">Lipid degradation</keyword>
<dbReference type="Gene3D" id="3.10.20.310">
    <property type="entry name" value="membrane protein fhac"/>
    <property type="match status" value="1"/>
</dbReference>
<organism evidence="9 10">
    <name type="scientific">Prosthecochloris vibrioformis</name>
    <name type="common">Chlorobium vibrioforme</name>
    <dbReference type="NCBI Taxonomy" id="1098"/>
    <lineage>
        <taxon>Bacteria</taxon>
        <taxon>Pseudomonadati</taxon>
        <taxon>Chlorobiota</taxon>
        <taxon>Chlorobiia</taxon>
        <taxon>Chlorobiales</taxon>
        <taxon>Chlorobiaceae</taxon>
        <taxon>Prosthecochloris</taxon>
    </lineage>
</organism>
<dbReference type="AlphaFoldDB" id="A0A5C4S4K7"/>
<accession>A0A5C4S4K7</accession>
<dbReference type="GO" id="GO:0016042">
    <property type="term" value="P:lipid catabolic process"/>
    <property type="evidence" value="ECO:0007669"/>
    <property type="project" value="UniProtKB-UniRule"/>
</dbReference>
<feature type="signal peptide" evidence="7">
    <location>
        <begin position="1"/>
        <end position="15"/>
    </location>
</feature>
<evidence type="ECO:0000256" key="4">
    <source>
        <dbReference type="ARBA" id="ARBA00023098"/>
    </source>
</evidence>
<dbReference type="Pfam" id="PF01734">
    <property type="entry name" value="Patatin"/>
    <property type="match status" value="1"/>
</dbReference>
<dbReference type="Gene3D" id="3.40.1090.10">
    <property type="entry name" value="Cytosolic phospholipase A2 catalytic domain"/>
    <property type="match status" value="2"/>
</dbReference>
<dbReference type="GO" id="GO:0016787">
    <property type="term" value="F:hydrolase activity"/>
    <property type="evidence" value="ECO:0007669"/>
    <property type="project" value="UniProtKB-UniRule"/>
</dbReference>
<evidence type="ECO:0000256" key="3">
    <source>
        <dbReference type="ARBA" id="ARBA00022963"/>
    </source>
</evidence>
<proteinExistence type="predicted"/>
<dbReference type="Gene3D" id="2.40.160.50">
    <property type="entry name" value="membrane protein fhac: a member of the omp85/tpsb transporter family"/>
    <property type="match status" value="1"/>
</dbReference>
<dbReference type="PANTHER" id="PTHR14226">
    <property type="entry name" value="NEUROPATHY TARGET ESTERASE/SWISS CHEESE D.MELANOGASTER"/>
    <property type="match status" value="1"/>
</dbReference>
<dbReference type="CDD" id="cd07205">
    <property type="entry name" value="Pat_PNPLA6_PNPLA7_NTE1_like"/>
    <property type="match status" value="1"/>
</dbReference>
<evidence type="ECO:0000313" key="9">
    <source>
        <dbReference type="EMBL" id="TNJ38168.1"/>
    </source>
</evidence>
<dbReference type="Pfam" id="PF01103">
    <property type="entry name" value="Omp85"/>
    <property type="match status" value="1"/>
</dbReference>
<feature type="short sequence motif" description="DGA/G" evidence="6">
    <location>
        <begin position="228"/>
        <end position="230"/>
    </location>
</feature>
<keyword evidence="10" id="KW-1185">Reference proteome</keyword>
<dbReference type="InterPro" id="IPR016035">
    <property type="entry name" value="Acyl_Trfase/lysoPLipase"/>
</dbReference>
<dbReference type="SUPFAM" id="SSF52151">
    <property type="entry name" value="FabD/lysophospholipase-like"/>
    <property type="match status" value="1"/>
</dbReference>
<feature type="short sequence motif" description="GXGXXG" evidence="6">
    <location>
        <begin position="51"/>
        <end position="56"/>
    </location>
</feature>
<evidence type="ECO:0000256" key="7">
    <source>
        <dbReference type="SAM" id="SignalP"/>
    </source>
</evidence>
<evidence type="ECO:0000256" key="5">
    <source>
        <dbReference type="ARBA" id="ARBA00023136"/>
    </source>
</evidence>
<comment type="subcellular location">
    <subcellularLocation>
        <location evidence="1">Membrane</location>
    </subcellularLocation>
</comment>
<evidence type="ECO:0000256" key="2">
    <source>
        <dbReference type="ARBA" id="ARBA00022801"/>
    </source>
</evidence>
<dbReference type="InterPro" id="IPR050301">
    <property type="entry name" value="NTE"/>
</dbReference>
<dbReference type="Proteomes" id="UP000309544">
    <property type="component" value="Unassembled WGS sequence"/>
</dbReference>